<evidence type="ECO:0000259" key="3">
    <source>
        <dbReference type="Pfam" id="PF20732"/>
    </source>
</evidence>
<dbReference type="Proteomes" id="UP001065174">
    <property type="component" value="Chromosome"/>
</dbReference>
<feature type="signal peptide" evidence="1">
    <location>
        <begin position="1"/>
        <end position="27"/>
    </location>
</feature>
<dbReference type="RefSeq" id="WP_262308807.1">
    <property type="nucleotide sequence ID" value="NZ_CP106679.1"/>
</dbReference>
<proteinExistence type="predicted"/>
<dbReference type="EMBL" id="CP106679">
    <property type="protein sequence ID" value="UXP31368.1"/>
    <property type="molecule type" value="Genomic_DNA"/>
</dbReference>
<dbReference type="Pfam" id="PF20732">
    <property type="entry name" value="NamZ_C"/>
    <property type="match status" value="1"/>
</dbReference>
<organism evidence="4 5">
    <name type="scientific">Reichenbachiella agarivorans</name>
    <dbReference type="NCBI Taxonomy" id="2979464"/>
    <lineage>
        <taxon>Bacteria</taxon>
        <taxon>Pseudomonadati</taxon>
        <taxon>Bacteroidota</taxon>
        <taxon>Cytophagia</taxon>
        <taxon>Cytophagales</taxon>
        <taxon>Reichenbachiellaceae</taxon>
        <taxon>Reichenbachiella</taxon>
    </lineage>
</organism>
<accession>A0ABY6CLH9</accession>
<dbReference type="InterPro" id="IPR048502">
    <property type="entry name" value="NamZ_N"/>
</dbReference>
<dbReference type="PIRSF" id="PIRSF016719">
    <property type="entry name" value="UCP016719"/>
    <property type="match status" value="1"/>
</dbReference>
<evidence type="ECO:0000313" key="4">
    <source>
        <dbReference type="EMBL" id="UXP31368.1"/>
    </source>
</evidence>
<sequence length="394" mass="44210">MNAHDNMKKYYLMIGLFLLCFPLNSCSAQQKSTDKIVLGAEQIDKYLPLLQNKKVGLLVNHTSYVNQTHLVDTLLSLGIRVEKIFAPEHGFRGNQGNGELVKDDRDEKTGLRVISLYGKNKKASPEQLAGLDAVIYDIQDVGARFYTYISSMHYMMEACAENDVQFIILDRPNPNGHYVDGPVLQPGFESFVGMHPIPIVYGMTAGELAQMILGEQWLSTKKTLNIEIIPLQNWTHDLGYSLPIAPSPNLPNDQAINLYPSLCLFEGTKISLGRGTPDPFQVYGYPGDSSLGTFSFQPVSMPGYSLHPPHENSICYGTDLRSAPRLTSINLSYLIDMYQKTPEGFFNSFFSKLAGNNQLEEQIKAGQTESEIKQSWAKELDDFKTKRLNYLLYP</sequence>
<dbReference type="Gene3D" id="3.90.1150.140">
    <property type="match status" value="1"/>
</dbReference>
<feature type="domain" description="Peptidoglycan beta-N-acetylmuramidase NamZ C-terminal" evidence="3">
    <location>
        <begin position="258"/>
        <end position="393"/>
    </location>
</feature>
<evidence type="ECO:0000259" key="2">
    <source>
        <dbReference type="Pfam" id="PF07075"/>
    </source>
</evidence>
<gene>
    <name evidence="4" type="ORF">N6H18_13515</name>
</gene>
<dbReference type="PANTHER" id="PTHR42915">
    <property type="entry name" value="HYPOTHETICAL 460 KDA PROTEIN IN FEUA-SIGW INTERGENIC REGION [PRECURSOR]"/>
    <property type="match status" value="1"/>
</dbReference>
<dbReference type="Gene3D" id="3.40.50.12170">
    <property type="entry name" value="Uncharacterised protein PF07075, DUF1343"/>
    <property type="match status" value="1"/>
</dbReference>
<dbReference type="InterPro" id="IPR008302">
    <property type="entry name" value="NamZ"/>
</dbReference>
<evidence type="ECO:0000313" key="5">
    <source>
        <dbReference type="Proteomes" id="UP001065174"/>
    </source>
</evidence>
<feature type="chain" id="PRO_5045700840" evidence="1">
    <location>
        <begin position="28"/>
        <end position="394"/>
    </location>
</feature>
<keyword evidence="1" id="KW-0732">Signal</keyword>
<keyword evidence="5" id="KW-1185">Reference proteome</keyword>
<dbReference type="Pfam" id="PF07075">
    <property type="entry name" value="NamZ_N"/>
    <property type="match status" value="1"/>
</dbReference>
<feature type="domain" description="Peptidoglycan beta-N-acetylmuramidase NamZ N-terminal" evidence="2">
    <location>
        <begin position="55"/>
        <end position="253"/>
    </location>
</feature>
<reference evidence="4" key="1">
    <citation type="submission" date="2022-09" db="EMBL/GenBank/DDBJ databases">
        <title>Comparative genomics and taxonomic characterization of three novel marine species of genus Reichenbachiella exhibiting antioxidant and polysaccharide degradation activities.</title>
        <authorList>
            <person name="Muhammad N."/>
            <person name="Lee Y.-J."/>
            <person name="Ko J."/>
            <person name="Kim S.-G."/>
        </authorList>
    </citation>
    <scope>NUCLEOTIDE SEQUENCE</scope>
    <source>
        <strain evidence="4">BKB1-1</strain>
    </source>
</reference>
<dbReference type="InterPro" id="IPR048503">
    <property type="entry name" value="NamZ_C"/>
</dbReference>
<name>A0ABY6CLH9_9BACT</name>
<dbReference type="PANTHER" id="PTHR42915:SF1">
    <property type="entry name" value="PEPTIDOGLYCAN BETA-N-ACETYLMURAMIDASE NAMZ"/>
    <property type="match status" value="1"/>
</dbReference>
<protein>
    <submittedName>
        <fullName evidence="4">DUF1343 domain-containing protein</fullName>
    </submittedName>
</protein>
<evidence type="ECO:0000256" key="1">
    <source>
        <dbReference type="SAM" id="SignalP"/>
    </source>
</evidence>